<dbReference type="GO" id="GO:0008168">
    <property type="term" value="F:methyltransferase activity"/>
    <property type="evidence" value="ECO:0007669"/>
    <property type="project" value="UniProtKB-KW"/>
</dbReference>
<keyword evidence="3" id="KW-0949">S-adenosyl-L-methionine</keyword>
<dbReference type="RefSeq" id="WP_245806642.1">
    <property type="nucleotide sequence ID" value="NZ_FUHW01000024.1"/>
</dbReference>
<dbReference type="EC" id="1.8.1.9" evidence="6"/>
<feature type="domain" description="Methyltransferase type 12" evidence="5">
    <location>
        <begin position="63"/>
        <end position="159"/>
    </location>
</feature>
<dbReference type="PANTHER" id="PTHR43464:SF19">
    <property type="entry name" value="UBIQUINONE BIOSYNTHESIS O-METHYLTRANSFERASE, MITOCHONDRIAL"/>
    <property type="match status" value="1"/>
</dbReference>
<keyword evidence="1" id="KW-0489">Methyltransferase</keyword>
<dbReference type="Pfam" id="PF08242">
    <property type="entry name" value="Methyltransf_12"/>
    <property type="match status" value="1"/>
</dbReference>
<reference evidence="6 7" key="1">
    <citation type="submission" date="2017-02" db="EMBL/GenBank/DDBJ databases">
        <authorList>
            <person name="Peterson S.W."/>
        </authorList>
    </citation>
    <scope>NUCLEOTIDE SEQUENCE [LARGE SCALE GENOMIC DNA]</scope>
    <source>
        <strain evidence="6 7">B Ar 00.02</strain>
    </source>
</reference>
<keyword evidence="6" id="KW-0560">Oxidoreductase</keyword>
<evidence type="ECO:0000256" key="2">
    <source>
        <dbReference type="ARBA" id="ARBA00022679"/>
    </source>
</evidence>
<sequence>MNERSSTDMEHQQHHHDEAPTEAPIEPRAFWEARYGERERIWSGAANRALVDVVSPLKPGSALDLGCGEGGDSLWLAEAGWQVTGADISATALERAAVQAHSRGLGAEAVSWLQVDLGEDFPPGTYDLVSACFLASPVQLNRGKVLRRAADAVTAGGTLLIVSHAAMPPWARHRHGPDEAPSSHGPGDFPTPAEELELLGLDEDRWTVVTAEVRPRQATGPEGAVVDLEDTVIVARRH</sequence>
<dbReference type="Gene3D" id="3.40.50.150">
    <property type="entry name" value="Vaccinia Virus protein VP39"/>
    <property type="match status" value="1"/>
</dbReference>
<evidence type="ECO:0000259" key="5">
    <source>
        <dbReference type="Pfam" id="PF08242"/>
    </source>
</evidence>
<feature type="region of interest" description="Disordered" evidence="4">
    <location>
        <begin position="170"/>
        <end position="192"/>
    </location>
</feature>
<name>A0A1R4FYN4_9MICC</name>
<evidence type="ECO:0000256" key="4">
    <source>
        <dbReference type="SAM" id="MobiDB-lite"/>
    </source>
</evidence>
<keyword evidence="7" id="KW-1185">Reference proteome</keyword>
<organism evidence="6 7">
    <name type="scientific">Arthrobacter rhombi</name>
    <dbReference type="NCBI Taxonomy" id="71253"/>
    <lineage>
        <taxon>Bacteria</taxon>
        <taxon>Bacillati</taxon>
        <taxon>Actinomycetota</taxon>
        <taxon>Actinomycetes</taxon>
        <taxon>Micrococcales</taxon>
        <taxon>Micrococcaceae</taxon>
        <taxon>Arthrobacter</taxon>
    </lineage>
</organism>
<dbReference type="GO" id="GO:0004791">
    <property type="term" value="F:thioredoxin-disulfide reductase (NADPH) activity"/>
    <property type="evidence" value="ECO:0007669"/>
    <property type="project" value="UniProtKB-EC"/>
</dbReference>
<dbReference type="SUPFAM" id="SSF53335">
    <property type="entry name" value="S-adenosyl-L-methionine-dependent methyltransferases"/>
    <property type="match status" value="1"/>
</dbReference>
<feature type="compositionally biased region" description="Basic and acidic residues" evidence="4">
    <location>
        <begin position="1"/>
        <end position="19"/>
    </location>
</feature>
<dbReference type="GO" id="GO:0032259">
    <property type="term" value="P:methylation"/>
    <property type="evidence" value="ECO:0007669"/>
    <property type="project" value="UniProtKB-KW"/>
</dbReference>
<protein>
    <submittedName>
        <fullName evidence="6">Thioredoxin reductase</fullName>
        <ecNumber evidence="6">1.8.1.9</ecNumber>
    </submittedName>
</protein>
<dbReference type="AlphaFoldDB" id="A0A1R4FYN4"/>
<dbReference type="Proteomes" id="UP000195913">
    <property type="component" value="Unassembled WGS sequence"/>
</dbReference>
<dbReference type="PANTHER" id="PTHR43464">
    <property type="entry name" value="METHYLTRANSFERASE"/>
    <property type="match status" value="1"/>
</dbReference>
<feature type="region of interest" description="Disordered" evidence="4">
    <location>
        <begin position="1"/>
        <end position="24"/>
    </location>
</feature>
<accession>A0A1R4FYN4</accession>
<evidence type="ECO:0000256" key="1">
    <source>
        <dbReference type="ARBA" id="ARBA00022603"/>
    </source>
</evidence>
<evidence type="ECO:0000256" key="3">
    <source>
        <dbReference type="ARBA" id="ARBA00022691"/>
    </source>
</evidence>
<dbReference type="EMBL" id="FUHW01000024">
    <property type="protein sequence ID" value="SJM60943.1"/>
    <property type="molecule type" value="Genomic_DNA"/>
</dbReference>
<gene>
    <name evidence="6" type="ORF">FM101_06585</name>
</gene>
<dbReference type="CDD" id="cd02440">
    <property type="entry name" value="AdoMet_MTases"/>
    <property type="match status" value="1"/>
</dbReference>
<evidence type="ECO:0000313" key="6">
    <source>
        <dbReference type="EMBL" id="SJM60943.1"/>
    </source>
</evidence>
<dbReference type="InterPro" id="IPR013217">
    <property type="entry name" value="Methyltransf_12"/>
</dbReference>
<proteinExistence type="predicted"/>
<dbReference type="InterPro" id="IPR029063">
    <property type="entry name" value="SAM-dependent_MTases_sf"/>
</dbReference>
<evidence type="ECO:0000313" key="7">
    <source>
        <dbReference type="Proteomes" id="UP000195913"/>
    </source>
</evidence>
<keyword evidence="2" id="KW-0808">Transferase</keyword>